<dbReference type="EMBL" id="CP073118">
    <property type="protein sequence ID" value="UTG75715.1"/>
    <property type="molecule type" value="Genomic_DNA"/>
</dbReference>
<dbReference type="Proteomes" id="UP001057336">
    <property type="component" value="Chromosome"/>
</dbReference>
<organism evidence="2 3">
    <name type="scientific">Neisseria subflava</name>
    <dbReference type="NCBI Taxonomy" id="28449"/>
    <lineage>
        <taxon>Bacteria</taxon>
        <taxon>Pseudomonadati</taxon>
        <taxon>Pseudomonadota</taxon>
        <taxon>Betaproteobacteria</taxon>
        <taxon>Neisseriales</taxon>
        <taxon>Neisseriaceae</taxon>
        <taxon>Neisseria</taxon>
    </lineage>
</organism>
<evidence type="ECO:0000256" key="1">
    <source>
        <dbReference type="SAM" id="SignalP"/>
    </source>
</evidence>
<feature type="signal peptide" evidence="1">
    <location>
        <begin position="1"/>
        <end position="20"/>
    </location>
</feature>
<evidence type="ECO:0008006" key="4">
    <source>
        <dbReference type="Google" id="ProtNLM"/>
    </source>
</evidence>
<dbReference type="AlphaFoldDB" id="A0A9X9I5T5"/>
<accession>A0A9X9I5T5</accession>
<keyword evidence="1" id="KW-0732">Signal</keyword>
<feature type="chain" id="PRO_5040760743" description="DUF4410 domain-containing protein" evidence="1">
    <location>
        <begin position="21"/>
        <end position="160"/>
    </location>
</feature>
<gene>
    <name evidence="2" type="ORF">KCG53_00715</name>
</gene>
<reference evidence="2" key="1">
    <citation type="submission" date="2021-04" db="EMBL/GenBank/DDBJ databases">
        <title>Characterizing Neisseria spp. as novel respiratory pathobionts in bronchiectasis.</title>
        <authorList>
            <person name="Li L."/>
            <person name="Mac Aogain M."/>
            <person name="Xu T."/>
            <person name="Jaggi T.K."/>
            <person name="Chan L.Y."/>
            <person name="Keir H.R."/>
            <person name="Dicker A.J."/>
            <person name="Qu J."/>
            <person name="Liu Y."/>
            <person name="Chen H.S."/>
            <person name="Koh M.S."/>
            <person name="Ong T.H."/>
            <person name="Lim A.Y.H."/>
            <person name="Abisheganaden J."/>
            <person name="Low T.B."/>
            <person name="Oliver B.G."/>
            <person name="Tan N.S."/>
            <person name="Fang M."/>
            <person name="Chalmers J.D."/>
            <person name="Chotirmall S.H."/>
        </authorList>
    </citation>
    <scope>NUCLEOTIDE SEQUENCE</scope>
    <source>
        <strain evidence="2">CG0073</strain>
    </source>
</reference>
<name>A0A9X9I5T5_NEISU</name>
<protein>
    <recommendedName>
        <fullName evidence="4">DUF4410 domain-containing protein</fullName>
    </recommendedName>
</protein>
<proteinExistence type="predicted"/>
<evidence type="ECO:0000313" key="2">
    <source>
        <dbReference type="EMBL" id="UTG75715.1"/>
    </source>
</evidence>
<evidence type="ECO:0000313" key="3">
    <source>
        <dbReference type="Proteomes" id="UP001057336"/>
    </source>
</evidence>
<sequence>MSPNRILATAFLFASAFASADVHIDESIPYRDKEEIDARIVSECLEVGSIMSKSLQETAAKSDVTVVRDGKKQGTYADIAVTSAMSAGNAFIGHAKGMAVSAALYVDGKQVNKKTFTRNSSGGMFGAYKSSCAVLNRTSKVLGSDIAQWIVREQKNAQDK</sequence>